<gene>
    <name evidence="1" type="ORF">DQ226_10270</name>
</gene>
<accession>A0A365PA43</accession>
<proteinExistence type="predicted"/>
<reference evidence="1 2" key="1">
    <citation type="submission" date="2018-06" db="EMBL/GenBank/DDBJ databases">
        <title>Whole genome sequencing of four bacterial strains from South Shetland trench revealing bio-synthetic gene clusters.</title>
        <authorList>
            <person name="Abdel-Mageed W.M."/>
            <person name="Lehri B."/>
            <person name="Jarmusch S.A."/>
            <person name="Miranda K."/>
            <person name="Goodfellow M."/>
            <person name="Jaspars M."/>
            <person name="Karlyshev A.V."/>
        </authorList>
    </citation>
    <scope>NUCLEOTIDE SEQUENCE [LARGE SCALE GENOMIC DNA]</scope>
    <source>
        <strain evidence="1 2">SST1</strain>
    </source>
</reference>
<protein>
    <submittedName>
        <fullName evidence="1">Uncharacterized protein</fullName>
    </submittedName>
</protein>
<dbReference type="Proteomes" id="UP000252187">
    <property type="component" value="Unassembled WGS sequence"/>
</dbReference>
<comment type="caution">
    <text evidence="1">The sequence shown here is derived from an EMBL/GenBank/DDBJ whole genome shotgun (WGS) entry which is preliminary data.</text>
</comment>
<dbReference type="EMBL" id="QNTT01000024">
    <property type="protein sequence ID" value="RBA35412.1"/>
    <property type="molecule type" value="Genomic_DNA"/>
</dbReference>
<evidence type="ECO:0000313" key="2">
    <source>
        <dbReference type="Proteomes" id="UP000252187"/>
    </source>
</evidence>
<organism evidence="1 2">
    <name type="scientific">Dietzia maris</name>
    <dbReference type="NCBI Taxonomy" id="37915"/>
    <lineage>
        <taxon>Bacteria</taxon>
        <taxon>Bacillati</taxon>
        <taxon>Actinomycetota</taxon>
        <taxon>Actinomycetes</taxon>
        <taxon>Mycobacteriales</taxon>
        <taxon>Dietziaceae</taxon>
        <taxon>Dietzia</taxon>
    </lineage>
</organism>
<name>A0A365PA43_9ACTN</name>
<sequence>MTTGTASRLSPSDVLDIASVAFGRLLREREVAVSPAEVVELRTVLAMVGRPGPRPCGRRSVR</sequence>
<evidence type="ECO:0000313" key="1">
    <source>
        <dbReference type="EMBL" id="RBA35412.1"/>
    </source>
</evidence>
<dbReference type="AlphaFoldDB" id="A0A365PA43"/>